<keyword evidence="4" id="KW-0862">Zinc</keyword>
<dbReference type="FunFam" id="3.30.160.60:FF:000110">
    <property type="entry name" value="Zinc finger protein-like"/>
    <property type="match status" value="1"/>
</dbReference>
<dbReference type="PANTHER" id="PTHR24409:SF295">
    <property type="entry name" value="AZ2-RELATED"/>
    <property type="match status" value="1"/>
</dbReference>
<dbReference type="OrthoDB" id="6591996at2759"/>
<dbReference type="PROSITE" id="PS00028">
    <property type="entry name" value="ZINC_FINGER_C2H2_1"/>
    <property type="match status" value="7"/>
</dbReference>
<feature type="non-terminal residue" evidence="8">
    <location>
        <position position="1"/>
    </location>
</feature>
<dbReference type="PROSITE" id="PS50157">
    <property type="entry name" value="ZINC_FINGER_C2H2_2"/>
    <property type="match status" value="8"/>
</dbReference>
<keyword evidence="3 5" id="KW-0863">Zinc-finger</keyword>
<dbReference type="Pfam" id="PF00096">
    <property type="entry name" value="zf-C2H2"/>
    <property type="match status" value="6"/>
</dbReference>
<dbReference type="AlphaFoldDB" id="A0A0G4IVH3"/>
<protein>
    <recommendedName>
        <fullName evidence="7">C2H2-type domain-containing protein</fullName>
    </recommendedName>
</protein>
<feature type="domain" description="C2H2-type" evidence="7">
    <location>
        <begin position="416"/>
        <end position="444"/>
    </location>
</feature>
<feature type="domain" description="C2H2-type" evidence="7">
    <location>
        <begin position="327"/>
        <end position="355"/>
    </location>
</feature>
<accession>A0A0G4IVH3</accession>
<keyword evidence="2" id="KW-0677">Repeat</keyword>
<evidence type="ECO:0000256" key="5">
    <source>
        <dbReference type="PROSITE-ProRule" id="PRU00042"/>
    </source>
</evidence>
<dbReference type="Gene3D" id="3.30.160.60">
    <property type="entry name" value="Classic Zinc Finger"/>
    <property type="match status" value="6"/>
</dbReference>
<dbReference type="STRING" id="37360.A0A0G4IVH3"/>
<feature type="domain" description="C2H2-type" evidence="7">
    <location>
        <begin position="151"/>
        <end position="178"/>
    </location>
</feature>
<dbReference type="FunFam" id="3.30.160.60:FF:000534">
    <property type="entry name" value="zinc finger protein 674"/>
    <property type="match status" value="1"/>
</dbReference>
<gene>
    <name evidence="8" type="ORF">PBRA_001138</name>
</gene>
<evidence type="ECO:0000256" key="4">
    <source>
        <dbReference type="ARBA" id="ARBA00022833"/>
    </source>
</evidence>
<evidence type="ECO:0000259" key="7">
    <source>
        <dbReference type="PROSITE" id="PS50157"/>
    </source>
</evidence>
<dbReference type="GO" id="GO:0008270">
    <property type="term" value="F:zinc ion binding"/>
    <property type="evidence" value="ECO:0007669"/>
    <property type="project" value="UniProtKB-KW"/>
</dbReference>
<evidence type="ECO:0000313" key="9">
    <source>
        <dbReference type="Proteomes" id="UP000039324"/>
    </source>
</evidence>
<reference evidence="8 9" key="1">
    <citation type="submission" date="2015-02" db="EMBL/GenBank/DDBJ databases">
        <authorList>
            <person name="Chooi Y.-H."/>
        </authorList>
    </citation>
    <scope>NUCLEOTIDE SEQUENCE [LARGE SCALE GENOMIC DNA]</scope>
    <source>
        <strain evidence="8">E3</strain>
    </source>
</reference>
<dbReference type="Proteomes" id="UP000039324">
    <property type="component" value="Unassembled WGS sequence"/>
</dbReference>
<feature type="domain" description="C2H2-type" evidence="7">
    <location>
        <begin position="263"/>
        <end position="290"/>
    </location>
</feature>
<organism evidence="8 9">
    <name type="scientific">Plasmodiophora brassicae</name>
    <name type="common">Clubroot disease agent</name>
    <dbReference type="NCBI Taxonomy" id="37360"/>
    <lineage>
        <taxon>Eukaryota</taxon>
        <taxon>Sar</taxon>
        <taxon>Rhizaria</taxon>
        <taxon>Endomyxa</taxon>
        <taxon>Phytomyxea</taxon>
        <taxon>Plasmodiophorida</taxon>
        <taxon>Plasmodiophoridae</taxon>
        <taxon>Plasmodiophora</taxon>
    </lineage>
</organism>
<dbReference type="InterPro" id="IPR013087">
    <property type="entry name" value="Znf_C2H2_type"/>
</dbReference>
<feature type="compositionally biased region" description="Acidic residues" evidence="6">
    <location>
        <begin position="376"/>
        <end position="400"/>
    </location>
</feature>
<dbReference type="InterPro" id="IPR036236">
    <property type="entry name" value="Znf_C2H2_sf"/>
</dbReference>
<dbReference type="FunFam" id="3.30.160.60:FF:000690">
    <property type="entry name" value="Zinc finger protein 354C"/>
    <property type="match status" value="1"/>
</dbReference>
<evidence type="ECO:0000256" key="3">
    <source>
        <dbReference type="ARBA" id="ARBA00022771"/>
    </source>
</evidence>
<feature type="domain" description="C2H2-type" evidence="7">
    <location>
        <begin position="207"/>
        <end position="234"/>
    </location>
</feature>
<evidence type="ECO:0000256" key="6">
    <source>
        <dbReference type="SAM" id="MobiDB-lite"/>
    </source>
</evidence>
<feature type="domain" description="C2H2-type" evidence="7">
    <location>
        <begin position="179"/>
        <end position="206"/>
    </location>
</feature>
<dbReference type="GO" id="GO:0005634">
    <property type="term" value="C:nucleus"/>
    <property type="evidence" value="ECO:0007669"/>
    <property type="project" value="TreeGrafter"/>
</dbReference>
<dbReference type="GO" id="GO:0000977">
    <property type="term" value="F:RNA polymerase II transcription regulatory region sequence-specific DNA binding"/>
    <property type="evidence" value="ECO:0007669"/>
    <property type="project" value="TreeGrafter"/>
</dbReference>
<sequence>LQQARSSHGCSRGAMQEVVPAPVGENEQVSYDGDLFENEARLPRTCRSRMSVQKVGNVDQAGRSFGISSYRESIVPEVACVVGSTYIHSGAEVQPALVPMSETANGGGDAASGIMTLAHFAAVMQREAPLSKETAASDVDKSDGAVDSKPHACTICGRRFIHKANLANHIASHSNPSEYACSICGKQFSQKGSVRVHERIHDQNSGHSCPICGKTSSTKGNLKSHLLTHTGQKPFQCTICLKSFTQKHTLTTHERVHTGARPFKCEICSKAFICRSKLKIHQQVHERQPEECPVCQKTFTTFGRLNHHMQAKHGVPAPPKQVERGPTDCQLCPKSFTTPGRLHRHLASAHPEASQRSGVASASSSVTEPSPRIDDNKDDLDGGNDEEYGLDDVDPDEDDDAHTSSSSDLAIDVSFFNCRLCQQSFSTSADLDWHLHSQHNIVRPTTS</sequence>
<dbReference type="SMART" id="SM00355">
    <property type="entry name" value="ZnF_C2H2"/>
    <property type="match status" value="8"/>
</dbReference>
<feature type="compositionally biased region" description="Low complexity" evidence="6">
    <location>
        <begin position="354"/>
        <end position="365"/>
    </location>
</feature>
<dbReference type="PANTHER" id="PTHR24409">
    <property type="entry name" value="ZINC FINGER PROTEIN 142"/>
    <property type="match status" value="1"/>
</dbReference>
<evidence type="ECO:0000313" key="8">
    <source>
        <dbReference type="EMBL" id="CEO99232.1"/>
    </source>
</evidence>
<feature type="domain" description="C2H2-type" evidence="7">
    <location>
        <begin position="290"/>
        <end position="318"/>
    </location>
</feature>
<evidence type="ECO:0000256" key="2">
    <source>
        <dbReference type="ARBA" id="ARBA00022737"/>
    </source>
</evidence>
<keyword evidence="1" id="KW-0479">Metal-binding</keyword>
<dbReference type="SUPFAM" id="SSF57667">
    <property type="entry name" value="beta-beta-alpha zinc fingers"/>
    <property type="match status" value="4"/>
</dbReference>
<feature type="domain" description="C2H2-type" evidence="7">
    <location>
        <begin position="235"/>
        <end position="262"/>
    </location>
</feature>
<evidence type="ECO:0000256" key="1">
    <source>
        <dbReference type="ARBA" id="ARBA00022723"/>
    </source>
</evidence>
<dbReference type="FunFam" id="3.30.160.60:FF:000161">
    <property type="entry name" value="Zinc finger protein 366"/>
    <property type="match status" value="1"/>
</dbReference>
<proteinExistence type="predicted"/>
<dbReference type="GO" id="GO:0000981">
    <property type="term" value="F:DNA-binding transcription factor activity, RNA polymerase II-specific"/>
    <property type="evidence" value="ECO:0007669"/>
    <property type="project" value="TreeGrafter"/>
</dbReference>
<dbReference type="FunFam" id="3.30.160.60:FF:000446">
    <property type="entry name" value="Zinc finger protein"/>
    <property type="match status" value="1"/>
</dbReference>
<dbReference type="EMBL" id="CDSF01000090">
    <property type="protein sequence ID" value="CEO99232.1"/>
    <property type="molecule type" value="Genomic_DNA"/>
</dbReference>
<name>A0A0G4IVH3_PLABS</name>
<feature type="region of interest" description="Disordered" evidence="6">
    <location>
        <begin position="346"/>
        <end position="405"/>
    </location>
</feature>
<dbReference type="Pfam" id="PF13894">
    <property type="entry name" value="zf-C2H2_4"/>
    <property type="match status" value="1"/>
</dbReference>
<keyword evidence="9" id="KW-1185">Reference proteome</keyword>